<comment type="caution">
    <text evidence="2">The sequence shown here is derived from an EMBL/GenBank/DDBJ whole genome shotgun (WGS) entry which is preliminary data.</text>
</comment>
<dbReference type="RefSeq" id="WP_127790262.1">
    <property type="nucleotide sequence ID" value="NZ_SACL01000016.1"/>
</dbReference>
<comment type="similarity">
    <text evidence="1">Belongs to the UPF0065 (bug) family.</text>
</comment>
<dbReference type="PANTHER" id="PTHR42928">
    <property type="entry name" value="TRICARBOXYLATE-BINDING PROTEIN"/>
    <property type="match status" value="1"/>
</dbReference>
<dbReference type="AlphaFoldDB" id="A0A437LX16"/>
<dbReference type="OrthoDB" id="7259884at2"/>
<gene>
    <name evidence="2" type="ORF">EOD42_24610</name>
</gene>
<dbReference type="InterPro" id="IPR042100">
    <property type="entry name" value="Bug_dom1"/>
</dbReference>
<proteinExistence type="inferred from homology"/>
<dbReference type="Pfam" id="PF03401">
    <property type="entry name" value="TctC"/>
    <property type="match status" value="1"/>
</dbReference>
<dbReference type="PANTHER" id="PTHR42928:SF5">
    <property type="entry name" value="BLR1237 PROTEIN"/>
    <property type="match status" value="1"/>
</dbReference>
<dbReference type="Gene3D" id="3.40.190.10">
    <property type="entry name" value="Periplasmic binding protein-like II"/>
    <property type="match status" value="1"/>
</dbReference>
<dbReference type="Proteomes" id="UP000282957">
    <property type="component" value="Unassembled WGS sequence"/>
</dbReference>
<dbReference type="PIRSF" id="PIRSF017082">
    <property type="entry name" value="YflP"/>
    <property type="match status" value="1"/>
</dbReference>
<evidence type="ECO:0000313" key="2">
    <source>
        <dbReference type="EMBL" id="RVT89948.1"/>
    </source>
</evidence>
<name>A0A437LX16_9PROT</name>
<sequence>MSGRTRQADIVANSFHAVGRRGLMAAALLPAPALAQGGTGSGWAPTRSLRLIVPFPPGGTTDLMARLTAERLGAAFGQPVVVDNRGGAAGSLAADMATKAEPDGHTLFFTSIGTAATNQLVYRHLPRTADLLTEVIALYALPNVASVPPGAPWASLGEFVAAAREAPGRLTYGSSGAGTTLHLIGAMLAYRAGIDILHVPYRGGGLMLNELVAGRISIAFGNLPTAIELLRSGTLRALAVSGAEPSPVLPGVPTMAATVPGVVSTAWYGLQVPRGTPAAAIARLNAECNAMLAAPDVQARLAPQGVSAMGGTPEDFTRFIQSEVAQWREIVNAAQITAD</sequence>
<dbReference type="SUPFAM" id="SSF53850">
    <property type="entry name" value="Periplasmic binding protein-like II"/>
    <property type="match status" value="1"/>
</dbReference>
<keyword evidence="3" id="KW-1185">Reference proteome</keyword>
<dbReference type="Gene3D" id="3.40.190.150">
    <property type="entry name" value="Bordetella uptake gene, domain 1"/>
    <property type="match status" value="1"/>
</dbReference>
<dbReference type="EMBL" id="SACL01000016">
    <property type="protein sequence ID" value="RVT89948.1"/>
    <property type="molecule type" value="Genomic_DNA"/>
</dbReference>
<protein>
    <submittedName>
        <fullName evidence="2">Tripartite tricarboxylate transporter substrate binding protein</fullName>
    </submittedName>
</protein>
<reference evidence="2 3" key="1">
    <citation type="submission" date="2019-01" db="EMBL/GenBank/DDBJ databases">
        <authorList>
            <person name="Chen W.-M."/>
        </authorList>
    </citation>
    <scope>NUCLEOTIDE SEQUENCE [LARGE SCALE GENOMIC DNA]</scope>
    <source>
        <strain evidence="2 3">CCP-6</strain>
    </source>
</reference>
<dbReference type="InterPro" id="IPR005064">
    <property type="entry name" value="BUG"/>
</dbReference>
<evidence type="ECO:0000256" key="1">
    <source>
        <dbReference type="ARBA" id="ARBA00006987"/>
    </source>
</evidence>
<evidence type="ECO:0000313" key="3">
    <source>
        <dbReference type="Proteomes" id="UP000282957"/>
    </source>
</evidence>
<organism evidence="2 3">
    <name type="scientific">Rhodovarius crocodyli</name>
    <dbReference type="NCBI Taxonomy" id="1979269"/>
    <lineage>
        <taxon>Bacteria</taxon>
        <taxon>Pseudomonadati</taxon>
        <taxon>Pseudomonadota</taxon>
        <taxon>Alphaproteobacteria</taxon>
        <taxon>Acetobacterales</taxon>
        <taxon>Roseomonadaceae</taxon>
        <taxon>Rhodovarius</taxon>
    </lineage>
</organism>
<dbReference type="CDD" id="cd07012">
    <property type="entry name" value="PBP2_Bug_TTT"/>
    <property type="match status" value="1"/>
</dbReference>
<accession>A0A437LX16</accession>